<dbReference type="PANTHER" id="PTHR11240">
    <property type="entry name" value="RIBONUCLEASE T2"/>
    <property type="match status" value="1"/>
</dbReference>
<keyword evidence="3" id="KW-0456">Lyase</keyword>
<dbReference type="VEuPathDB" id="VectorBase:LDEU006546"/>
<dbReference type="EMBL" id="NCKV01003649">
    <property type="protein sequence ID" value="RWS25494.1"/>
    <property type="molecule type" value="Genomic_DNA"/>
</dbReference>
<feature type="chain" id="PRO_5019344380" evidence="6">
    <location>
        <begin position="20"/>
        <end position="1140"/>
    </location>
</feature>
<evidence type="ECO:0000313" key="8">
    <source>
        <dbReference type="Proteomes" id="UP000288716"/>
    </source>
</evidence>
<organism evidence="7 8">
    <name type="scientific">Leptotrombidium deliense</name>
    <dbReference type="NCBI Taxonomy" id="299467"/>
    <lineage>
        <taxon>Eukaryota</taxon>
        <taxon>Metazoa</taxon>
        <taxon>Ecdysozoa</taxon>
        <taxon>Arthropoda</taxon>
        <taxon>Chelicerata</taxon>
        <taxon>Arachnida</taxon>
        <taxon>Acari</taxon>
        <taxon>Acariformes</taxon>
        <taxon>Trombidiformes</taxon>
        <taxon>Prostigmata</taxon>
        <taxon>Anystina</taxon>
        <taxon>Parasitengona</taxon>
        <taxon>Trombiculoidea</taxon>
        <taxon>Trombiculidae</taxon>
        <taxon>Leptotrombidium</taxon>
    </lineage>
</organism>
<keyword evidence="8" id="KW-1185">Reference proteome</keyword>
<comment type="similarity">
    <text evidence="1 4">Belongs to the RNase T2 family.</text>
</comment>
<evidence type="ECO:0000256" key="2">
    <source>
        <dbReference type="ARBA" id="ARBA00022801"/>
    </source>
</evidence>
<dbReference type="Pfam" id="PF00445">
    <property type="entry name" value="Ribonuclease_T2"/>
    <property type="match status" value="1"/>
</dbReference>
<dbReference type="PANTHER" id="PTHR11240:SF75">
    <property type="entry name" value="RIBONUCLEASE 3"/>
    <property type="match status" value="1"/>
</dbReference>
<feature type="compositionally biased region" description="Polar residues" evidence="5">
    <location>
        <begin position="498"/>
        <end position="509"/>
    </location>
</feature>
<keyword evidence="2" id="KW-0378">Hydrolase</keyword>
<dbReference type="GO" id="GO:0033897">
    <property type="term" value="F:ribonuclease T2 activity"/>
    <property type="evidence" value="ECO:0007669"/>
    <property type="project" value="InterPro"/>
</dbReference>
<feature type="region of interest" description="Disordered" evidence="5">
    <location>
        <begin position="465"/>
        <end position="575"/>
    </location>
</feature>
<keyword evidence="6" id="KW-0732">Signal</keyword>
<dbReference type="Proteomes" id="UP000288716">
    <property type="component" value="Unassembled WGS sequence"/>
</dbReference>
<proteinExistence type="inferred from homology"/>
<evidence type="ECO:0000256" key="6">
    <source>
        <dbReference type="SAM" id="SignalP"/>
    </source>
</evidence>
<evidence type="ECO:0000256" key="4">
    <source>
        <dbReference type="RuleBase" id="RU004328"/>
    </source>
</evidence>
<protein>
    <submittedName>
        <fullName evidence="7">Uncharacterized protein</fullName>
    </submittedName>
</protein>
<dbReference type="GO" id="GO:0005576">
    <property type="term" value="C:extracellular region"/>
    <property type="evidence" value="ECO:0007669"/>
    <property type="project" value="TreeGrafter"/>
</dbReference>
<dbReference type="GO" id="GO:0016787">
    <property type="term" value="F:hydrolase activity"/>
    <property type="evidence" value="ECO:0007669"/>
    <property type="project" value="UniProtKB-KW"/>
</dbReference>
<dbReference type="InterPro" id="IPR001568">
    <property type="entry name" value="RNase_T2-like"/>
</dbReference>
<dbReference type="Gene3D" id="3.90.730.10">
    <property type="entry name" value="Ribonuclease T2-like"/>
    <property type="match status" value="1"/>
</dbReference>
<feature type="compositionally biased region" description="Basic and acidic residues" evidence="5">
    <location>
        <begin position="540"/>
        <end position="555"/>
    </location>
</feature>
<feature type="region of interest" description="Disordered" evidence="5">
    <location>
        <begin position="66"/>
        <end position="95"/>
    </location>
</feature>
<reference evidence="7 8" key="1">
    <citation type="journal article" date="2018" name="Gigascience">
        <title>Genomes of trombidid mites reveal novel predicted allergens and laterally-transferred genes associated with secondary metabolism.</title>
        <authorList>
            <person name="Dong X."/>
            <person name="Chaisiri K."/>
            <person name="Xia D."/>
            <person name="Armstrong S.D."/>
            <person name="Fang Y."/>
            <person name="Donnelly M.J."/>
            <person name="Kadowaki T."/>
            <person name="McGarry J.W."/>
            <person name="Darby A.C."/>
            <person name="Makepeace B.L."/>
        </authorList>
    </citation>
    <scope>NUCLEOTIDE SEQUENCE [LARGE SCALE GENOMIC DNA]</scope>
    <source>
        <strain evidence="7">UoL-UT</strain>
    </source>
</reference>
<feature type="signal peptide" evidence="6">
    <location>
        <begin position="1"/>
        <end position="19"/>
    </location>
</feature>
<sequence length="1140" mass="131670">MKSLVVLLIVLALNYKATAQPQQVDDDEGAEQNAQGEGKQGKVKSLPVSFKISPERIQQMHLSQQKKDQAKAILQEQTAAQPVEAGEEENPPIPAPVKVKENVRLSLELKQIREAREHQPLGAPAPVAIDMDEGEIEDDTLFPQFDQLETKLGDDDDYTQLRWKHERLIPDVERSNTDPTVTNEIINTVANYELEFIGYDQSYNSFVPKYIRRKPLQPQPMNFITIGMISEPKVSKHAVMNIYLMLEVKDKIAYAVLPFKYENGKDVENVRIMKRNGEFYFDSPYKCSDTKQPYRSFFFEAADIDENRKGIVYTWMLFLDEQSNVSFVIQVLVMNAGTFRDIRRDSEVDAISEDEKYSHVLVPNNNYKFIQIHPIYNLPMYRNNDDVDPSDDKNVLSLTERNKPPLVNNAIVTKLWVEIIEDFENEVEFQFALLPIYEFVTTAPLLYEPVGTITQMETQETASTTLGYAAGTSRQMEVEPGSGTRTSSSVNPPLVSEPGTSQASSQMEVSETESTTLGTAAGTSSQMEVESGSTTRKRQSRWDVKEVPRTRRQVEQSESGSRTRKRPSRWGESSKSAIVTTATMKHKIRVKIGVRNDFVAFFTIPFAPSPTQTEATQKQCDMYTAEMFADKYGRHYVWLPFKDNETKQEYFMQIRVFRSRKFMLQLINEYNFVKHGYFEQPEGVQVVEEIKTAYPNPEDPRDLRDLFIDIQYYILAVSYIPIGCALQVHKNIYIRKTACVSPNWNIHGVWGNDKSKTKRQKAICNSGVNRGDPNAYVRDLNQIPAEYPEISVPISANFNNSLKWFDYQWCVHGYFLSSNGQRAFATHGDYFRFAFNAYSDLNLKNKLEAANLTPSDNEIYEVESFNLFISSLPCKPEVRTLKFFGNVIVVREILFCYDLARNMVNCTADIVPQFDEKNLEQPNVVFFPTKHVLFPHILLQLRIHKHYNKVKLLISTMRSSNYNFALVRSSHRNRMQHITAMKVQLYKDPAIPHFLEEKKNAWFTKRVNQQIKLDWHERKIESAVQLMNEVTQIITLLDYFKIAVEMFEKVEANMLVDEQASNLVDFYTKDHFTNRMKFFTGMEEIPEYVLFCNNDIFAEIRLCFSTDTLDWIPCTALDTVTRFDEAVTVCPTYFKFQFEF</sequence>
<comment type="caution">
    <text evidence="7">The sequence shown here is derived from an EMBL/GenBank/DDBJ whole genome shotgun (WGS) entry which is preliminary data.</text>
</comment>
<dbReference type="SUPFAM" id="SSF55895">
    <property type="entry name" value="Ribonuclease Rh-like"/>
    <property type="match status" value="2"/>
</dbReference>
<evidence type="ECO:0000256" key="1">
    <source>
        <dbReference type="ARBA" id="ARBA00007469"/>
    </source>
</evidence>
<dbReference type="GO" id="GO:0003723">
    <property type="term" value="F:RNA binding"/>
    <property type="evidence" value="ECO:0007669"/>
    <property type="project" value="InterPro"/>
</dbReference>
<accession>A0A443SD98</accession>
<evidence type="ECO:0000313" key="7">
    <source>
        <dbReference type="EMBL" id="RWS25494.1"/>
    </source>
</evidence>
<dbReference type="GO" id="GO:0006401">
    <property type="term" value="P:RNA catabolic process"/>
    <property type="evidence" value="ECO:0007669"/>
    <property type="project" value="TreeGrafter"/>
</dbReference>
<dbReference type="InterPro" id="IPR036430">
    <property type="entry name" value="RNase_T2-like_sf"/>
</dbReference>
<evidence type="ECO:0000256" key="3">
    <source>
        <dbReference type="ARBA" id="ARBA00023239"/>
    </source>
</evidence>
<evidence type="ECO:0000256" key="5">
    <source>
        <dbReference type="SAM" id="MobiDB-lite"/>
    </source>
</evidence>
<gene>
    <name evidence="7" type="ORF">B4U80_13072</name>
</gene>
<feature type="compositionally biased region" description="Low complexity" evidence="5">
    <location>
        <begin position="512"/>
        <end position="525"/>
    </location>
</feature>
<feature type="region of interest" description="Disordered" evidence="5">
    <location>
        <begin position="20"/>
        <end position="45"/>
    </location>
</feature>
<name>A0A443SD98_9ACAR</name>
<dbReference type="AlphaFoldDB" id="A0A443SD98"/>